<dbReference type="GO" id="GO:0004040">
    <property type="term" value="F:amidase activity"/>
    <property type="evidence" value="ECO:0007669"/>
    <property type="project" value="InterPro"/>
</dbReference>
<dbReference type="PANTHER" id="PTHR33308:SF9">
    <property type="entry name" value="PEPTIDOGLYCAN HYDROLASE FLGJ"/>
    <property type="match status" value="1"/>
</dbReference>
<dbReference type="InterPro" id="IPR013377">
    <property type="entry name" value="FlgJ"/>
</dbReference>
<dbReference type="Proteomes" id="UP000218332">
    <property type="component" value="Unassembled WGS sequence"/>
</dbReference>
<sequence>MQDPRLEQASVYTDLNGLNAIKRQANTDRRAALEQVAKQFEGLFLSEMMKSMRKVNDVFAEGNYLNSHQGEMYQDMFDKQLTLSMSDSGRFGLADSLVRQLSKQVPGMDASGEKRSTHKGSIADYSRELPSLTPSLPEKVEQVDAMMKRDAVPAERAGQPLPKRFESPEQFVESLMPLAKKVTADSDVNPKVMVAQAALETGWGRHMIEGRAEQPSHNLFGIKADNRWQGPSVGITTTEYREGVPMKEQAQFRAYPDFEASFRDYLGFLENNPRYREALNSADRPDVFAQRLQEAGYATDPAYSDKIQRIMGSDPFRAVTGDSLSRASADPASGERE</sequence>
<keyword evidence="14" id="KW-0966">Cell projection</keyword>
<evidence type="ECO:0000256" key="4">
    <source>
        <dbReference type="ARBA" id="ARBA00007974"/>
    </source>
</evidence>
<dbReference type="PRINTS" id="PR01002">
    <property type="entry name" value="FLGFLGJ"/>
</dbReference>
<evidence type="ECO:0000256" key="8">
    <source>
        <dbReference type="ARBA" id="ARBA00022801"/>
    </source>
</evidence>
<dbReference type="Gene3D" id="1.10.530.10">
    <property type="match status" value="1"/>
</dbReference>
<dbReference type="PANTHER" id="PTHR33308">
    <property type="entry name" value="PEPTIDOGLYCAN HYDROLASE FLGJ"/>
    <property type="match status" value="1"/>
</dbReference>
<evidence type="ECO:0000256" key="1">
    <source>
        <dbReference type="ARBA" id="ARBA00002954"/>
    </source>
</evidence>
<feature type="domain" description="Mannosyl-glycoprotein endo-beta-N-acetylglucosamidase-like" evidence="13">
    <location>
        <begin position="161"/>
        <end position="317"/>
    </location>
</feature>
<dbReference type="GO" id="GO:0016798">
    <property type="term" value="F:hydrolase activity, acting on glycosyl bonds"/>
    <property type="evidence" value="ECO:0007669"/>
    <property type="project" value="UniProtKB-KW"/>
</dbReference>
<comment type="similarity">
    <text evidence="3">In the N-terminal section; belongs to the FlgJ family.</text>
</comment>
<accession>A0A2A2I4K1</accession>
<evidence type="ECO:0000313" key="14">
    <source>
        <dbReference type="EMBL" id="PAV26226.1"/>
    </source>
</evidence>
<keyword evidence="9" id="KW-0326">Glycosidase</keyword>
<keyword evidence="14" id="KW-0282">Flagellum</keyword>
<comment type="caution">
    <text evidence="14">The sequence shown here is derived from an EMBL/GenBank/DDBJ whole genome shotgun (WGS) entry which is preliminary data.</text>
</comment>
<dbReference type="GO" id="GO:0071973">
    <property type="term" value="P:bacterial-type flagellum-dependent cell motility"/>
    <property type="evidence" value="ECO:0007669"/>
    <property type="project" value="TreeGrafter"/>
</dbReference>
<keyword evidence="6" id="KW-0574">Periplasm</keyword>
<dbReference type="SMART" id="SM00047">
    <property type="entry name" value="LYZ2"/>
    <property type="match status" value="1"/>
</dbReference>
<name>A0A2A2I4K1_9GAMM</name>
<dbReference type="NCBIfam" id="TIGR02541">
    <property type="entry name" value="flagell_FlgJ"/>
    <property type="match status" value="1"/>
</dbReference>
<feature type="region of interest" description="Disordered" evidence="12">
    <location>
        <begin position="316"/>
        <end position="337"/>
    </location>
</feature>
<dbReference type="RefSeq" id="WP_095610718.1">
    <property type="nucleotide sequence ID" value="NZ_NMPM01000033.1"/>
</dbReference>
<dbReference type="GO" id="GO:0042597">
    <property type="term" value="C:periplasmic space"/>
    <property type="evidence" value="ECO:0007669"/>
    <property type="project" value="UniProtKB-SubCell"/>
</dbReference>
<keyword evidence="8 14" id="KW-0378">Hydrolase</keyword>
<evidence type="ECO:0000259" key="13">
    <source>
        <dbReference type="SMART" id="SM00047"/>
    </source>
</evidence>
<dbReference type="Gene3D" id="2.10.70.40">
    <property type="entry name" value="peptidoglycan hydrolase"/>
    <property type="match status" value="1"/>
</dbReference>
<protein>
    <recommendedName>
        <fullName evidence="5">Peptidoglycan hydrolase FlgJ</fullName>
    </recommendedName>
    <alternativeName>
        <fullName evidence="11">Muramidase FlgJ</fullName>
    </alternativeName>
</protein>
<evidence type="ECO:0000256" key="2">
    <source>
        <dbReference type="ARBA" id="ARBA00004418"/>
    </source>
</evidence>
<keyword evidence="15" id="KW-1185">Reference proteome</keyword>
<evidence type="ECO:0000256" key="10">
    <source>
        <dbReference type="ARBA" id="ARBA00023316"/>
    </source>
</evidence>
<dbReference type="Pfam" id="PF01832">
    <property type="entry name" value="Glucosaminidase"/>
    <property type="match status" value="1"/>
</dbReference>
<comment type="subcellular location">
    <subcellularLocation>
        <location evidence="2">Periplasm</location>
    </subcellularLocation>
</comment>
<reference evidence="14 15" key="1">
    <citation type="submission" date="2017-07" db="EMBL/GenBank/DDBJ databases">
        <title>Tamlnaduibacter salinus (Mi-7) genome sequencing.</title>
        <authorList>
            <person name="Verma A."/>
            <person name="Krishnamurthi S."/>
        </authorList>
    </citation>
    <scope>NUCLEOTIDE SEQUENCE [LARGE SCALE GENOMIC DNA]</scope>
    <source>
        <strain evidence="14 15">Mi-7</strain>
    </source>
</reference>
<keyword evidence="7" id="KW-1005">Bacterial flagellum biogenesis</keyword>
<evidence type="ECO:0000256" key="12">
    <source>
        <dbReference type="SAM" id="MobiDB-lite"/>
    </source>
</evidence>
<dbReference type="AlphaFoldDB" id="A0A2A2I4K1"/>
<evidence type="ECO:0000256" key="11">
    <source>
        <dbReference type="ARBA" id="ARBA00030835"/>
    </source>
</evidence>
<organism evidence="14 15">
    <name type="scientific">Tamilnaduibacter salinus</name>
    <dbReference type="NCBI Taxonomy" id="1484056"/>
    <lineage>
        <taxon>Bacteria</taxon>
        <taxon>Pseudomonadati</taxon>
        <taxon>Pseudomonadota</taxon>
        <taxon>Gammaproteobacteria</taxon>
        <taxon>Pseudomonadales</taxon>
        <taxon>Marinobacteraceae</taxon>
        <taxon>Tamilnaduibacter</taxon>
    </lineage>
</organism>
<keyword evidence="10" id="KW-0961">Cell wall biogenesis/degradation</keyword>
<dbReference type="GO" id="GO:0044780">
    <property type="term" value="P:bacterial-type flagellum assembly"/>
    <property type="evidence" value="ECO:0007669"/>
    <property type="project" value="InterPro"/>
</dbReference>
<evidence type="ECO:0000256" key="6">
    <source>
        <dbReference type="ARBA" id="ARBA00022764"/>
    </source>
</evidence>
<dbReference type="EMBL" id="NMPM01000033">
    <property type="protein sequence ID" value="PAV26226.1"/>
    <property type="molecule type" value="Genomic_DNA"/>
</dbReference>
<feature type="region of interest" description="Disordered" evidence="12">
    <location>
        <begin position="104"/>
        <end position="123"/>
    </location>
</feature>
<evidence type="ECO:0000313" key="15">
    <source>
        <dbReference type="Proteomes" id="UP000218332"/>
    </source>
</evidence>
<keyword evidence="14" id="KW-0969">Cilium</keyword>
<dbReference type="InterPro" id="IPR019301">
    <property type="entry name" value="Flagellar_prot_FlgJ_N"/>
</dbReference>
<dbReference type="InterPro" id="IPR002901">
    <property type="entry name" value="MGlyc_endo_b_GlcNAc-like_dom"/>
</dbReference>
<evidence type="ECO:0000256" key="9">
    <source>
        <dbReference type="ARBA" id="ARBA00023295"/>
    </source>
</evidence>
<dbReference type="GO" id="GO:0071555">
    <property type="term" value="P:cell wall organization"/>
    <property type="evidence" value="ECO:0007669"/>
    <property type="project" value="UniProtKB-KW"/>
</dbReference>
<evidence type="ECO:0000256" key="7">
    <source>
        <dbReference type="ARBA" id="ARBA00022795"/>
    </source>
</evidence>
<proteinExistence type="inferred from homology"/>
<dbReference type="InterPro" id="IPR051056">
    <property type="entry name" value="Glycosyl_Hydrolase_73"/>
</dbReference>
<comment type="function">
    <text evidence="1">Flagellum-specific muramidase which hydrolyzes the peptidoglycan layer to assemble the rod structure in the periplasmic space.</text>
</comment>
<dbReference type="Pfam" id="PF10135">
    <property type="entry name" value="Rod-binding"/>
    <property type="match status" value="1"/>
</dbReference>
<evidence type="ECO:0000256" key="3">
    <source>
        <dbReference type="ARBA" id="ARBA00006880"/>
    </source>
</evidence>
<gene>
    <name evidence="14" type="ORF">CF392_06845</name>
</gene>
<evidence type="ECO:0000256" key="5">
    <source>
        <dbReference type="ARBA" id="ARBA00013433"/>
    </source>
</evidence>
<comment type="similarity">
    <text evidence="4">In the C-terminal section; belongs to the glycosyl hydrolase 73 family.</text>
</comment>